<comment type="caution">
    <text evidence="1">The sequence shown here is derived from an EMBL/GenBank/DDBJ whole genome shotgun (WGS) entry which is preliminary data.</text>
</comment>
<dbReference type="OrthoDB" id="1751950at2759"/>
<dbReference type="EMBL" id="JACXVP010000006">
    <property type="protein sequence ID" value="KAG5598777.1"/>
    <property type="molecule type" value="Genomic_DNA"/>
</dbReference>
<reference evidence="1 2" key="1">
    <citation type="submission" date="2020-09" db="EMBL/GenBank/DDBJ databases">
        <title>De no assembly of potato wild relative species, Solanum commersonii.</title>
        <authorList>
            <person name="Cho K."/>
        </authorList>
    </citation>
    <scope>NUCLEOTIDE SEQUENCE [LARGE SCALE GENOMIC DNA]</scope>
    <source>
        <strain evidence="1">LZ3.2</strain>
        <tissue evidence="1">Leaf</tissue>
    </source>
</reference>
<dbReference type="AlphaFoldDB" id="A0A9J5YET4"/>
<dbReference type="PANTHER" id="PTHR31286">
    <property type="entry name" value="GLYCINE-RICH CELL WALL STRUCTURAL PROTEIN 1.8-LIKE"/>
    <property type="match status" value="1"/>
</dbReference>
<evidence type="ECO:0000313" key="2">
    <source>
        <dbReference type="Proteomes" id="UP000824120"/>
    </source>
</evidence>
<name>A0A9J5YET4_SOLCO</name>
<keyword evidence="2" id="KW-1185">Reference proteome</keyword>
<accession>A0A9J5YET4</accession>
<protein>
    <submittedName>
        <fullName evidence="1">Uncharacterized protein</fullName>
    </submittedName>
</protein>
<dbReference type="Proteomes" id="UP000824120">
    <property type="component" value="Chromosome 6"/>
</dbReference>
<sequence>MNEGNKERALSLSLIWRHGALSTAIAAPSSPQPQVVQETFSKINYASLLHANSSSKPSEEILYWVFPWSQRFNVKEETSIALIYISFPSLPPNMFARKALLSIASVVGKPLAIDKATQIRSRPNTKGVKVLVDLLDKHPKRIKLFYLDKKTGKVLEQYQEVMYDVLPYTKRFADIKDVLHSLEANNVEKLKGDSTRPRVTFASWEVSGSVMVGRAALIYETLFGVDMPLSL</sequence>
<evidence type="ECO:0000313" key="1">
    <source>
        <dbReference type="EMBL" id="KAG5598777.1"/>
    </source>
</evidence>
<dbReference type="InterPro" id="IPR040256">
    <property type="entry name" value="At4g02000-like"/>
</dbReference>
<gene>
    <name evidence="1" type="ORF">H5410_030147</name>
</gene>
<organism evidence="1 2">
    <name type="scientific">Solanum commersonii</name>
    <name type="common">Commerson's wild potato</name>
    <name type="synonym">Commerson's nightshade</name>
    <dbReference type="NCBI Taxonomy" id="4109"/>
    <lineage>
        <taxon>Eukaryota</taxon>
        <taxon>Viridiplantae</taxon>
        <taxon>Streptophyta</taxon>
        <taxon>Embryophyta</taxon>
        <taxon>Tracheophyta</taxon>
        <taxon>Spermatophyta</taxon>
        <taxon>Magnoliopsida</taxon>
        <taxon>eudicotyledons</taxon>
        <taxon>Gunneridae</taxon>
        <taxon>Pentapetalae</taxon>
        <taxon>asterids</taxon>
        <taxon>lamiids</taxon>
        <taxon>Solanales</taxon>
        <taxon>Solanaceae</taxon>
        <taxon>Solanoideae</taxon>
        <taxon>Solaneae</taxon>
        <taxon>Solanum</taxon>
    </lineage>
</organism>
<dbReference type="PANTHER" id="PTHR31286:SF104">
    <property type="entry name" value="PEROXIDASE"/>
    <property type="match status" value="1"/>
</dbReference>
<proteinExistence type="predicted"/>